<dbReference type="RefSeq" id="WP_106931334.1">
    <property type="nucleotide sequence ID" value="NZ_PYFT01000001.1"/>
</dbReference>
<protein>
    <recommendedName>
        <fullName evidence="2">Fibronectin type-III domain-containing protein</fullName>
    </recommendedName>
</protein>
<evidence type="ECO:0000313" key="3">
    <source>
        <dbReference type="EMBL" id="PSR55156.1"/>
    </source>
</evidence>
<dbReference type="InterPro" id="IPR026341">
    <property type="entry name" value="T9SS_type_B"/>
</dbReference>
<dbReference type="SUPFAM" id="SSF82171">
    <property type="entry name" value="DPP6 N-terminal domain-like"/>
    <property type="match status" value="1"/>
</dbReference>
<dbReference type="OrthoDB" id="9765926at2"/>
<dbReference type="EMBL" id="PYFT01000001">
    <property type="protein sequence ID" value="PSR55156.1"/>
    <property type="molecule type" value="Genomic_DNA"/>
</dbReference>
<dbReference type="Gene3D" id="2.130.10.10">
    <property type="entry name" value="YVTN repeat-like/Quinoprotein amine dehydrogenase"/>
    <property type="match status" value="1"/>
</dbReference>
<dbReference type="Gene3D" id="2.60.40.10">
    <property type="entry name" value="Immunoglobulins"/>
    <property type="match status" value="1"/>
</dbReference>
<evidence type="ECO:0000259" key="2">
    <source>
        <dbReference type="PROSITE" id="PS50853"/>
    </source>
</evidence>
<reference evidence="3 4" key="1">
    <citation type="submission" date="2018-03" db="EMBL/GenBank/DDBJ databases">
        <title>Adhaeribacter sp. HMF7605 Genome sequencing and assembly.</title>
        <authorList>
            <person name="Kang H."/>
            <person name="Kang J."/>
            <person name="Cha I."/>
            <person name="Kim H."/>
            <person name="Joh K."/>
        </authorList>
    </citation>
    <scope>NUCLEOTIDE SEQUENCE [LARGE SCALE GENOMIC DNA]</scope>
    <source>
        <strain evidence="3 4">HMF7605</strain>
    </source>
</reference>
<evidence type="ECO:0000313" key="4">
    <source>
        <dbReference type="Proteomes" id="UP000240357"/>
    </source>
</evidence>
<dbReference type="InterPro" id="IPR003961">
    <property type="entry name" value="FN3_dom"/>
</dbReference>
<dbReference type="InterPro" id="IPR013783">
    <property type="entry name" value="Ig-like_fold"/>
</dbReference>
<dbReference type="InterPro" id="IPR045829">
    <property type="entry name" value="PKD_6"/>
</dbReference>
<keyword evidence="4" id="KW-1185">Reference proteome</keyword>
<feature type="chain" id="PRO_5015535799" description="Fibronectin type-III domain-containing protein" evidence="1">
    <location>
        <begin position="27"/>
        <end position="901"/>
    </location>
</feature>
<dbReference type="InterPro" id="IPR015943">
    <property type="entry name" value="WD40/YVTN_repeat-like_dom_sf"/>
</dbReference>
<dbReference type="Pfam" id="PF13585">
    <property type="entry name" value="CHU_C"/>
    <property type="match status" value="1"/>
</dbReference>
<feature type="signal peptide" evidence="1">
    <location>
        <begin position="1"/>
        <end position="26"/>
    </location>
</feature>
<dbReference type="AlphaFoldDB" id="A0A2T2YI11"/>
<gene>
    <name evidence="3" type="ORF">AHMF7605_17405</name>
</gene>
<organism evidence="3 4">
    <name type="scientific">Adhaeribacter arboris</name>
    <dbReference type="NCBI Taxonomy" id="2072846"/>
    <lineage>
        <taxon>Bacteria</taxon>
        <taxon>Pseudomonadati</taxon>
        <taxon>Bacteroidota</taxon>
        <taxon>Cytophagia</taxon>
        <taxon>Cytophagales</taxon>
        <taxon>Hymenobacteraceae</taxon>
        <taxon>Adhaeribacter</taxon>
    </lineage>
</organism>
<sequence length="901" mass="99495">MPQLKLIVRKVYLCITLVILSAPSYGQNEASVWYLGNGYGLDFNQGTPEVIKAGSDEGFPTYTYSNTAGQVLLSANQQGIFNKDGNLIQHGAWEETIINEIYIIRKPGSRSLFYIFYVGATSTNNTFINSVKYKTVDITANGGWGAALEEAKTIYSTLHGSFTVSALCANNTYWLVGEADRNVSTGSDQLLAFRITVDGVSLNPVRSVPVSIGNSSGLKFSPKGDKIVFGYDGNGFEGTDVANFNTETGEITKSIRLEQRGWNAEFSASGNRIYLSGLYNNPGKVWQFDLSTNDAQQIIASKTLVYAGPGHFESLQLAPDGKIYLTQPDNKKALAVITYPERLGAACAVTPDAITLPKEIEGRLPTFAANFLSDYTFQPDAGPDKEVCQNQQVTLGGTSNNQFTYRWEPANYLSDPTSYHPTFQYADTITKKIEVNYTLYVNDGSCVRVDEVVVSVFPIPEKTSINGSRSVCPGVEQVEYTVVAHAGYRYQWSVMGGQLVSGQGSNAVKVNWGATNAHAQVKVIVLNQFNCASEATILPVRINVELKPETPQGADVICLNQSAQNVYSVIYTNGSVYTWGIQGGKITSGQGTSLVSVDWMGLGEHKIWIQEKSTTVDTICFGVSDTLRVKIFKDSTALMMQNVSVSLTDEKQVEVTWASSDNDRLQGPLTLWRRPFGTTTWTVVSNPGNSPFTDADITTDASIYEYQIGAFNGCNESIKSDSHHTIQLKAEALENNSKITLAWNAYDGWPDGVERYEIWRQLDDESDLKLVAQVTPENLTFVELSATAGFTHLYRIKAIARNSSFSSWSNAVNLSFSHAPLIPNIITPNGDGRNDFFTIRYIELYPDNQLTIYNRWGQPVWEKEKYDNSWSAANLTVGTYYYNLLLRKTGKQIKGWVEVVR</sequence>
<feature type="domain" description="Fibronectin type-III" evidence="2">
    <location>
        <begin position="639"/>
        <end position="731"/>
    </location>
</feature>
<accession>A0A2T2YI11</accession>
<dbReference type="Pfam" id="PF19408">
    <property type="entry name" value="PKD_6"/>
    <property type="match status" value="1"/>
</dbReference>
<dbReference type="PROSITE" id="PS50853">
    <property type="entry name" value="FN3"/>
    <property type="match status" value="1"/>
</dbReference>
<keyword evidence="1" id="KW-0732">Signal</keyword>
<name>A0A2T2YI11_9BACT</name>
<dbReference type="InterPro" id="IPR036116">
    <property type="entry name" value="FN3_sf"/>
</dbReference>
<dbReference type="SUPFAM" id="SSF49265">
    <property type="entry name" value="Fibronectin type III"/>
    <property type="match status" value="1"/>
</dbReference>
<dbReference type="Proteomes" id="UP000240357">
    <property type="component" value="Unassembled WGS sequence"/>
</dbReference>
<comment type="caution">
    <text evidence="3">The sequence shown here is derived from an EMBL/GenBank/DDBJ whole genome shotgun (WGS) entry which is preliminary data.</text>
</comment>
<evidence type="ECO:0000256" key="1">
    <source>
        <dbReference type="SAM" id="SignalP"/>
    </source>
</evidence>
<proteinExistence type="predicted"/>
<dbReference type="NCBIfam" id="TIGR04131">
    <property type="entry name" value="Bac_Flav_CTERM"/>
    <property type="match status" value="1"/>
</dbReference>